<dbReference type="NCBIfam" id="TIGR00762">
    <property type="entry name" value="DegV"/>
    <property type="match status" value="1"/>
</dbReference>
<dbReference type="PROSITE" id="PS51482">
    <property type="entry name" value="DEGV"/>
    <property type="match status" value="1"/>
</dbReference>
<organism evidence="2 3">
    <name type="scientific">Anaeroplasma bactoclasticum</name>
    <dbReference type="NCBI Taxonomy" id="2088"/>
    <lineage>
        <taxon>Bacteria</taxon>
        <taxon>Bacillati</taxon>
        <taxon>Mycoplasmatota</taxon>
        <taxon>Mollicutes</taxon>
        <taxon>Anaeroplasmatales</taxon>
        <taxon>Anaeroplasmataceae</taxon>
        <taxon>Anaeroplasma</taxon>
    </lineage>
</organism>
<dbReference type="EMBL" id="QXEV01000001">
    <property type="protein sequence ID" value="RIA78445.1"/>
    <property type="molecule type" value="Genomic_DNA"/>
</dbReference>
<dbReference type="InterPro" id="IPR043168">
    <property type="entry name" value="DegV_C"/>
</dbReference>
<protein>
    <submittedName>
        <fullName evidence="2">DegV family protein with EDD domain</fullName>
    </submittedName>
</protein>
<dbReference type="InterPro" id="IPR050270">
    <property type="entry name" value="DegV_domain_contain"/>
</dbReference>
<evidence type="ECO:0000313" key="3">
    <source>
        <dbReference type="Proteomes" id="UP000266506"/>
    </source>
</evidence>
<proteinExistence type="predicted"/>
<dbReference type="PANTHER" id="PTHR33434">
    <property type="entry name" value="DEGV DOMAIN-CONTAINING PROTEIN DR_1986-RELATED"/>
    <property type="match status" value="1"/>
</dbReference>
<dbReference type="Gene3D" id="3.30.1180.10">
    <property type="match status" value="1"/>
</dbReference>
<accession>A0A397S226</accession>
<dbReference type="Pfam" id="PF02645">
    <property type="entry name" value="DegV"/>
    <property type="match status" value="1"/>
</dbReference>
<gene>
    <name evidence="2" type="ORF">EI71_00005</name>
</gene>
<dbReference type="Proteomes" id="UP000266506">
    <property type="component" value="Unassembled WGS sequence"/>
</dbReference>
<dbReference type="GO" id="GO:0008289">
    <property type="term" value="F:lipid binding"/>
    <property type="evidence" value="ECO:0007669"/>
    <property type="project" value="UniProtKB-KW"/>
</dbReference>
<dbReference type="InParanoid" id="A0A397S226"/>
<comment type="caution">
    <text evidence="2">The sequence shown here is derived from an EMBL/GenBank/DDBJ whole genome shotgun (WGS) entry which is preliminary data.</text>
</comment>
<dbReference type="RefSeq" id="WP_119015192.1">
    <property type="nucleotide sequence ID" value="NZ_QXEV01000001.1"/>
</dbReference>
<evidence type="ECO:0000313" key="2">
    <source>
        <dbReference type="EMBL" id="RIA78445.1"/>
    </source>
</evidence>
<evidence type="ECO:0000256" key="1">
    <source>
        <dbReference type="ARBA" id="ARBA00023121"/>
    </source>
</evidence>
<name>A0A397S226_9MOLU</name>
<sequence>MSFVILSDSACDLTKDLRERFNIEYVMGHMTLPDGTERRTTLEWDFTTPEQFYKDVKAKKNFNPETKQSLYTTAPASIDEFKEEYKKYLDKGEDLLVITISTGLSATYNFAAKAAEQLKEEYPNRKIIVIDSLRYSTGLGLLVVRAAEKRAEGLTLEECAKWVEENKSKCHQMGFLDDLSFVAMKGRISKPKAFMGQMIGIKPLAEFSYEGLPSVLGKTKGDNAFYDACIKYIEKTIRDPKDQIIFIAQTAREKQALELKKRIEEKFQPKEVIVNTVHPQNGINIGPGLCAAYYFGTEISKDLSVEKEYITQILNSK</sequence>
<keyword evidence="1" id="KW-0446">Lipid-binding</keyword>
<dbReference type="OrthoDB" id="9780660at2"/>
<dbReference type="InterPro" id="IPR003797">
    <property type="entry name" value="DegV"/>
</dbReference>
<dbReference type="Gene3D" id="3.40.50.10170">
    <property type="match status" value="1"/>
</dbReference>
<dbReference type="PANTHER" id="PTHR33434:SF2">
    <property type="entry name" value="FATTY ACID-BINDING PROTEIN TM_1468"/>
    <property type="match status" value="1"/>
</dbReference>
<dbReference type="AlphaFoldDB" id="A0A397S226"/>
<reference evidence="2 3" key="1">
    <citation type="submission" date="2018-08" db="EMBL/GenBank/DDBJ databases">
        <title>Genomic Encyclopedia of Archaeal and Bacterial Type Strains, Phase II (KMG-II): from individual species to whole genera.</title>
        <authorList>
            <person name="Goeker M."/>
        </authorList>
    </citation>
    <scope>NUCLEOTIDE SEQUENCE [LARGE SCALE GENOMIC DNA]</scope>
    <source>
        <strain evidence="2 3">ATCC 27112</strain>
    </source>
</reference>
<keyword evidence="3" id="KW-1185">Reference proteome</keyword>
<dbReference type="SUPFAM" id="SSF82549">
    <property type="entry name" value="DAK1/DegV-like"/>
    <property type="match status" value="1"/>
</dbReference>